<evidence type="ECO:0000313" key="1">
    <source>
        <dbReference type="EMBL" id="RWX45479.1"/>
    </source>
</evidence>
<evidence type="ECO:0000313" key="2">
    <source>
        <dbReference type="Proteomes" id="UP000287853"/>
    </source>
</evidence>
<dbReference type="EMBL" id="MTKO01000077">
    <property type="protein sequence ID" value="RWX45479.1"/>
    <property type="molecule type" value="Genomic_DNA"/>
</dbReference>
<keyword evidence="2" id="KW-1185">Reference proteome</keyword>
<accession>A0A444IX71</accession>
<reference evidence="1 2" key="1">
    <citation type="submission" date="2017-01" db="EMBL/GenBank/DDBJ databases">
        <title>The cable genome- insights into the physiology and evolution of filamentous bacteria capable of sulfide oxidation via long distance electron transfer.</title>
        <authorList>
            <person name="Schreiber L."/>
            <person name="Bjerg J.T."/>
            <person name="Boggild A."/>
            <person name="Van De Vossenberg J."/>
            <person name="Meysman F."/>
            <person name="Nielsen L.P."/>
            <person name="Schramm A."/>
            <person name="Kjeldsen K.U."/>
        </authorList>
    </citation>
    <scope>NUCLEOTIDE SEQUENCE [LARGE SCALE GENOMIC DNA]</scope>
    <source>
        <strain evidence="1">MCF</strain>
    </source>
</reference>
<sequence>MRPHHLNFQEIFFPETGRQGLLVSGCQAGGISKQRGSRDAQVFQAVFSLLRRDTQVTIETFFLPEISSHS</sequence>
<name>A0A444IX71_9BACT</name>
<dbReference type="AlphaFoldDB" id="A0A444IX71"/>
<gene>
    <name evidence="1" type="ORF">H206_02702</name>
</gene>
<comment type="caution">
    <text evidence="1">The sequence shown here is derived from an EMBL/GenBank/DDBJ whole genome shotgun (WGS) entry which is preliminary data.</text>
</comment>
<proteinExistence type="predicted"/>
<organism evidence="1 2">
    <name type="scientific">Candidatus Electrothrix aarhusensis</name>
    <dbReference type="NCBI Taxonomy" id="1859131"/>
    <lineage>
        <taxon>Bacteria</taxon>
        <taxon>Pseudomonadati</taxon>
        <taxon>Thermodesulfobacteriota</taxon>
        <taxon>Desulfobulbia</taxon>
        <taxon>Desulfobulbales</taxon>
        <taxon>Desulfobulbaceae</taxon>
        <taxon>Candidatus Electrothrix</taxon>
    </lineage>
</organism>
<dbReference type="Proteomes" id="UP000287853">
    <property type="component" value="Unassembled WGS sequence"/>
</dbReference>
<protein>
    <submittedName>
        <fullName evidence="1">Uncharacterized protein</fullName>
    </submittedName>
</protein>